<evidence type="ECO:0000313" key="2">
    <source>
        <dbReference type="Proteomes" id="UP000248659"/>
    </source>
</evidence>
<organism evidence="1 2">
    <name type="scientific">Rhodovulum viride</name>
    <dbReference type="NCBI Taxonomy" id="1231134"/>
    <lineage>
        <taxon>Bacteria</taxon>
        <taxon>Pseudomonadati</taxon>
        <taxon>Pseudomonadota</taxon>
        <taxon>Alphaproteobacteria</taxon>
        <taxon>Rhodobacterales</taxon>
        <taxon>Paracoccaceae</taxon>
        <taxon>Rhodovulum</taxon>
    </lineage>
</organism>
<keyword evidence="2" id="KW-1185">Reference proteome</keyword>
<protein>
    <submittedName>
        <fullName evidence="1">Uncharacterized protein</fullName>
    </submittedName>
</protein>
<accession>A0ABX9DC66</accession>
<gene>
    <name evidence="1" type="ORF">BYZ73_21300</name>
</gene>
<evidence type="ECO:0000313" key="1">
    <source>
        <dbReference type="EMBL" id="RAP39289.1"/>
    </source>
</evidence>
<dbReference type="EMBL" id="MUAV01000121">
    <property type="protein sequence ID" value="RAP39289.1"/>
    <property type="molecule type" value="Genomic_DNA"/>
</dbReference>
<comment type="caution">
    <text evidence="1">The sequence shown here is derived from an EMBL/GenBank/DDBJ whole genome shotgun (WGS) entry which is preliminary data.</text>
</comment>
<sequence>MTDAIPDDQFELNLGGDVVYRVKRKRGRPPFERTEENARKVNMLLSVGWAPERIARVIKDPRTGRSISVKTLRRHFSPELAERDAAQDQREARRLMRVWDMA</sequence>
<reference evidence="1 2" key="1">
    <citation type="submission" date="2017-01" db="EMBL/GenBank/DDBJ databases">
        <title>Genome sequence of Rhodovulum viride JA756.</title>
        <authorList>
            <person name="Lakshmi K.V."/>
            <person name="Tushar L.D."/>
            <person name="Sasikala C."/>
            <person name="Venkataramana C."/>
        </authorList>
    </citation>
    <scope>NUCLEOTIDE SEQUENCE [LARGE SCALE GENOMIC DNA]</scope>
    <source>
        <strain evidence="1 2">JA756</strain>
    </source>
</reference>
<proteinExistence type="predicted"/>
<dbReference type="Proteomes" id="UP000248659">
    <property type="component" value="Unassembled WGS sequence"/>
</dbReference>
<feature type="non-terminal residue" evidence="1">
    <location>
        <position position="102"/>
    </location>
</feature>
<name>A0ABX9DC66_9RHOB</name>